<dbReference type="PRINTS" id="PR00759">
    <property type="entry name" value="BASICPTASE"/>
</dbReference>
<keyword evidence="1" id="KW-0646">Protease inhibitor</keyword>
<dbReference type="AlphaFoldDB" id="A0A5E4QIJ3"/>
<reference evidence="5 6" key="1">
    <citation type="submission" date="2017-07" db="EMBL/GenBank/DDBJ databases">
        <authorList>
            <person name="Talla V."/>
            <person name="Backstrom N."/>
        </authorList>
    </citation>
    <scope>NUCLEOTIDE SEQUENCE [LARGE SCALE GENOMIC DNA]</scope>
</reference>
<dbReference type="CDD" id="cd00109">
    <property type="entry name" value="Kunitz-type"/>
    <property type="match status" value="2"/>
</dbReference>
<gene>
    <name evidence="5" type="ORF">LSINAPIS_LOCUS8253</name>
</gene>
<feature type="domain" description="BPTI/Kunitz inhibitor" evidence="4">
    <location>
        <begin position="104"/>
        <end position="154"/>
    </location>
</feature>
<dbReference type="Pfam" id="PF00014">
    <property type="entry name" value="Kunitz_BPTI"/>
    <property type="match status" value="2"/>
</dbReference>
<keyword evidence="2" id="KW-0722">Serine protease inhibitor</keyword>
<dbReference type="PANTHER" id="PTHR10083:SF374">
    <property type="entry name" value="BPTI_KUNITZ INHIBITOR DOMAIN-CONTAINING PROTEIN"/>
    <property type="match status" value="1"/>
</dbReference>
<accession>A0A5E4QIJ3</accession>
<dbReference type="InterPro" id="IPR036880">
    <property type="entry name" value="Kunitz_BPTI_sf"/>
</dbReference>
<dbReference type="SMART" id="SM00131">
    <property type="entry name" value="KU"/>
    <property type="match status" value="2"/>
</dbReference>
<dbReference type="PROSITE" id="PS50279">
    <property type="entry name" value="BPTI_KUNITZ_2"/>
    <property type="match status" value="2"/>
</dbReference>
<dbReference type="PROSITE" id="PS00280">
    <property type="entry name" value="BPTI_KUNITZ_1"/>
    <property type="match status" value="2"/>
</dbReference>
<sequence length="226" mass="26869">MEIRIYVNVLELFIFFVTNGYCVYQSDVRSTSTVSVRLVTLTTASIRQSTSPKPSTIFRRINIDRSIYYNRSTDMELLQLGDTRRRNSRRRSQNSEIWNWEKWCLLQKQKGKCDEKLKRYYYDVRLGVCLSFDYSGCDQNKNNFESKQKCERFCKGIRHSTNLEMDRELKCTLQPDIGKCLGFQERYYYDLNKDYCRKFIYGGCGTGINSFKTKYNCMKTCSNERV</sequence>
<dbReference type="GO" id="GO:0004867">
    <property type="term" value="F:serine-type endopeptidase inhibitor activity"/>
    <property type="evidence" value="ECO:0007669"/>
    <property type="project" value="UniProtKB-KW"/>
</dbReference>
<keyword evidence="6" id="KW-1185">Reference proteome</keyword>
<dbReference type="InterPro" id="IPR050098">
    <property type="entry name" value="TFPI/VKTCI-like"/>
</dbReference>
<dbReference type="Gene3D" id="4.10.410.10">
    <property type="entry name" value="Pancreatic trypsin inhibitor Kunitz domain"/>
    <property type="match status" value="2"/>
</dbReference>
<evidence type="ECO:0000313" key="6">
    <source>
        <dbReference type="Proteomes" id="UP000324832"/>
    </source>
</evidence>
<dbReference type="EMBL" id="FZQP02002902">
    <property type="protein sequence ID" value="VVC96847.1"/>
    <property type="molecule type" value="Genomic_DNA"/>
</dbReference>
<keyword evidence="3" id="KW-1015">Disulfide bond</keyword>
<dbReference type="SUPFAM" id="SSF57362">
    <property type="entry name" value="BPTI-like"/>
    <property type="match status" value="2"/>
</dbReference>
<evidence type="ECO:0000256" key="3">
    <source>
        <dbReference type="ARBA" id="ARBA00023157"/>
    </source>
</evidence>
<dbReference type="InterPro" id="IPR020901">
    <property type="entry name" value="Prtase_inh_Kunz-CS"/>
</dbReference>
<evidence type="ECO:0000313" key="5">
    <source>
        <dbReference type="EMBL" id="VVC96847.1"/>
    </source>
</evidence>
<name>A0A5E4QIJ3_9NEOP</name>
<evidence type="ECO:0000256" key="1">
    <source>
        <dbReference type="ARBA" id="ARBA00022690"/>
    </source>
</evidence>
<protein>
    <recommendedName>
        <fullName evidence="4">BPTI/Kunitz inhibitor domain-containing protein</fullName>
    </recommendedName>
</protein>
<dbReference type="PANTHER" id="PTHR10083">
    <property type="entry name" value="KUNITZ-TYPE PROTEASE INHIBITOR-RELATED"/>
    <property type="match status" value="1"/>
</dbReference>
<proteinExistence type="predicted"/>
<dbReference type="Proteomes" id="UP000324832">
    <property type="component" value="Unassembled WGS sequence"/>
</dbReference>
<evidence type="ECO:0000259" key="4">
    <source>
        <dbReference type="PROSITE" id="PS50279"/>
    </source>
</evidence>
<dbReference type="InterPro" id="IPR002223">
    <property type="entry name" value="Kunitz_BPTI"/>
</dbReference>
<evidence type="ECO:0000256" key="2">
    <source>
        <dbReference type="ARBA" id="ARBA00022900"/>
    </source>
</evidence>
<feature type="domain" description="BPTI/Kunitz inhibitor" evidence="4">
    <location>
        <begin position="171"/>
        <end position="221"/>
    </location>
</feature>
<organism evidence="5 6">
    <name type="scientific">Leptidea sinapis</name>
    <dbReference type="NCBI Taxonomy" id="189913"/>
    <lineage>
        <taxon>Eukaryota</taxon>
        <taxon>Metazoa</taxon>
        <taxon>Ecdysozoa</taxon>
        <taxon>Arthropoda</taxon>
        <taxon>Hexapoda</taxon>
        <taxon>Insecta</taxon>
        <taxon>Pterygota</taxon>
        <taxon>Neoptera</taxon>
        <taxon>Endopterygota</taxon>
        <taxon>Lepidoptera</taxon>
        <taxon>Glossata</taxon>
        <taxon>Ditrysia</taxon>
        <taxon>Papilionoidea</taxon>
        <taxon>Pieridae</taxon>
        <taxon>Dismorphiinae</taxon>
        <taxon>Leptidea</taxon>
    </lineage>
</organism>
<dbReference type="GO" id="GO:0005615">
    <property type="term" value="C:extracellular space"/>
    <property type="evidence" value="ECO:0007669"/>
    <property type="project" value="TreeGrafter"/>
</dbReference>